<evidence type="ECO:0000256" key="3">
    <source>
        <dbReference type="ARBA" id="ARBA00022448"/>
    </source>
</evidence>
<keyword evidence="3 7" id="KW-0813">Transport</keyword>
<dbReference type="CDD" id="cd14943">
    <property type="entry name" value="TRAPPC5_Trs31"/>
    <property type="match status" value="1"/>
</dbReference>
<dbReference type="AlphaFoldDB" id="A0A0X8HUK2"/>
<dbReference type="InterPro" id="IPR024096">
    <property type="entry name" value="NO_sig/Golgi_transp_ligand-bd"/>
</dbReference>
<dbReference type="InterPro" id="IPR007194">
    <property type="entry name" value="TRAPP_component"/>
</dbReference>
<dbReference type="GO" id="GO:1990071">
    <property type="term" value="C:TRAPPII protein complex"/>
    <property type="evidence" value="ECO:0007669"/>
    <property type="project" value="TreeGrafter"/>
</dbReference>
<dbReference type="Pfam" id="PF04051">
    <property type="entry name" value="TRAPP"/>
    <property type="match status" value="1"/>
</dbReference>
<dbReference type="GO" id="GO:1990070">
    <property type="term" value="C:TRAPPI protein complex"/>
    <property type="evidence" value="ECO:0007669"/>
    <property type="project" value="TreeGrafter"/>
</dbReference>
<evidence type="ECO:0000256" key="5">
    <source>
        <dbReference type="ARBA" id="ARBA00022892"/>
    </source>
</evidence>
<organism evidence="9 10">
    <name type="scientific">Eremothecium sinecaudum</name>
    <dbReference type="NCBI Taxonomy" id="45286"/>
    <lineage>
        <taxon>Eukaryota</taxon>
        <taxon>Fungi</taxon>
        <taxon>Dikarya</taxon>
        <taxon>Ascomycota</taxon>
        <taxon>Saccharomycotina</taxon>
        <taxon>Saccharomycetes</taxon>
        <taxon>Saccharomycetales</taxon>
        <taxon>Saccharomycetaceae</taxon>
        <taxon>Eremothecium</taxon>
    </lineage>
</organism>
<evidence type="ECO:0000256" key="6">
    <source>
        <dbReference type="ARBA" id="ARBA00023034"/>
    </source>
</evidence>
<dbReference type="PANTHER" id="PTHR20902">
    <property type="entry name" value="41-2 PROTEIN ANTIGEN-RELATED"/>
    <property type="match status" value="1"/>
</dbReference>
<dbReference type="SUPFAM" id="SSF111126">
    <property type="entry name" value="Ligand-binding domain in the NO signalling and Golgi transport"/>
    <property type="match status" value="1"/>
</dbReference>
<dbReference type="GO" id="GO:1990072">
    <property type="term" value="C:TRAPPIII protein complex"/>
    <property type="evidence" value="ECO:0007669"/>
    <property type="project" value="TreeGrafter"/>
</dbReference>
<evidence type="ECO:0000256" key="1">
    <source>
        <dbReference type="ARBA" id="ARBA00004240"/>
    </source>
</evidence>
<proteinExistence type="inferred from homology"/>
<dbReference type="STRING" id="45286.A0A0X8HUK2"/>
<comment type="subcellular location">
    <subcellularLocation>
        <location evidence="1">Endoplasmic reticulum</location>
    </subcellularLocation>
    <subcellularLocation>
        <location evidence="7">Golgi apparatus</location>
        <location evidence="7">cis-Golgi network</location>
    </subcellularLocation>
</comment>
<comment type="function">
    <text evidence="7">Plays a key role in the late stages of endoplasmic reticulum to Golgi traffic.</text>
</comment>
<gene>
    <name evidence="9" type="ORF">AW171_hschr63649</name>
</gene>
<reference evidence="9 10" key="1">
    <citation type="submission" date="2016-01" db="EMBL/GenBank/DDBJ databases">
        <title>Genome sequence of the yeast Holleya sinecauda.</title>
        <authorList>
            <person name="Dietrich F.S."/>
        </authorList>
    </citation>
    <scope>NUCLEOTIDE SEQUENCE [LARGE SCALE GENOMIC DNA]</scope>
    <source>
        <strain evidence="9 10">ATCC 58844</strain>
    </source>
</reference>
<evidence type="ECO:0000256" key="2">
    <source>
        <dbReference type="ARBA" id="ARBA00006218"/>
    </source>
</evidence>
<comment type="similarity">
    <text evidence="2 7">Belongs to the TRAPP small subunits family. BET3 subfamily.</text>
</comment>
<name>A0A0X8HUK2_9SACH</name>
<dbReference type="OrthoDB" id="10254842at2759"/>
<dbReference type="GO" id="GO:0005783">
    <property type="term" value="C:endoplasmic reticulum"/>
    <property type="evidence" value="ECO:0007669"/>
    <property type="project" value="UniProtKB-SubCell"/>
</dbReference>
<evidence type="ECO:0000256" key="4">
    <source>
        <dbReference type="ARBA" id="ARBA00022824"/>
    </source>
</evidence>
<sequence>MDRIISPSTSVVNGLQPHPSHEHSASSKQGSTSDDKSLQSKLYNETLASKNKQVSFSAFAFLFYEMVGQQRESSQTVAEIEAKLAALGYKIGLRLIELLNFRDSIPSRVTQSENADSVASSITSMKKRPLKILEILQYVHSNLWKYLFGKPSDDLVKSSERDNEYMIVDNEPLWTQFISGTSVQCETFTGGIIEGLLDHAGFPCHVTVHTDPEGRFDRRTVYLIRFDKQVLEREALRF</sequence>
<keyword evidence="4 7" id="KW-0256">Endoplasmic reticulum</keyword>
<dbReference type="InterPro" id="IPR016696">
    <property type="entry name" value="TRAPP-I_su5"/>
</dbReference>
<dbReference type="GO" id="GO:0006888">
    <property type="term" value="P:endoplasmic reticulum to Golgi vesicle-mediated transport"/>
    <property type="evidence" value="ECO:0007669"/>
    <property type="project" value="TreeGrafter"/>
</dbReference>
<keyword evidence="5 7" id="KW-0931">ER-Golgi transport</keyword>
<keyword evidence="10" id="KW-1185">Reference proteome</keyword>
<comment type="subunit">
    <text evidence="7">Part of the multisubunit TRAPP (transport protein particle) complex.</text>
</comment>
<accession>A0A0X8HUK2</accession>
<dbReference type="GeneID" id="28724983"/>
<evidence type="ECO:0000256" key="7">
    <source>
        <dbReference type="PIRNR" id="PIRNR017479"/>
    </source>
</evidence>
<dbReference type="FunFam" id="3.30.1380.20:FF:000002">
    <property type="entry name" value="Trafficking protein particle complex subunit"/>
    <property type="match status" value="1"/>
</dbReference>
<evidence type="ECO:0000313" key="10">
    <source>
        <dbReference type="Proteomes" id="UP000243052"/>
    </source>
</evidence>
<dbReference type="Proteomes" id="UP000243052">
    <property type="component" value="Chromosome vi"/>
</dbReference>
<evidence type="ECO:0000313" key="9">
    <source>
        <dbReference type="EMBL" id="AMD21680.1"/>
    </source>
</evidence>
<keyword evidence="6 7" id="KW-0333">Golgi apparatus</keyword>
<protein>
    <recommendedName>
        <fullName evidence="7">Trafficking protein particle complex subunit</fullName>
    </recommendedName>
</protein>
<dbReference type="RefSeq" id="XP_017988676.1">
    <property type="nucleotide sequence ID" value="XM_018133198.1"/>
</dbReference>
<evidence type="ECO:0000256" key="8">
    <source>
        <dbReference type="SAM" id="MobiDB-lite"/>
    </source>
</evidence>
<feature type="region of interest" description="Disordered" evidence="8">
    <location>
        <begin position="1"/>
        <end position="38"/>
    </location>
</feature>
<dbReference type="EMBL" id="CP014246">
    <property type="protein sequence ID" value="AMD21680.1"/>
    <property type="molecule type" value="Genomic_DNA"/>
</dbReference>
<dbReference type="PIRSF" id="PIRSF017479">
    <property type="entry name" value="TRAPP_I_complex_Trs31"/>
    <property type="match status" value="1"/>
</dbReference>
<feature type="compositionally biased region" description="Polar residues" evidence="8">
    <location>
        <begin position="1"/>
        <end position="13"/>
    </location>
</feature>
<dbReference type="PANTHER" id="PTHR20902:SF0">
    <property type="entry name" value="TRAFFICKING PROTEIN PARTICLE COMPLEX SUBUNIT 5"/>
    <property type="match status" value="1"/>
</dbReference>
<dbReference type="Gene3D" id="3.30.1380.20">
    <property type="entry name" value="Trafficking protein particle complex subunit 3"/>
    <property type="match status" value="1"/>
</dbReference>